<dbReference type="SUPFAM" id="SSF49785">
    <property type="entry name" value="Galactose-binding domain-like"/>
    <property type="match status" value="1"/>
</dbReference>
<evidence type="ECO:0000256" key="3">
    <source>
        <dbReference type="ARBA" id="ARBA00022692"/>
    </source>
</evidence>
<evidence type="ECO:0000259" key="13">
    <source>
        <dbReference type="PROSITE" id="PS50011"/>
    </source>
</evidence>
<evidence type="ECO:0000256" key="7">
    <source>
        <dbReference type="ARBA" id="ARBA00022989"/>
    </source>
</evidence>
<evidence type="ECO:0000259" key="14">
    <source>
        <dbReference type="PROSITE" id="PS50022"/>
    </source>
</evidence>
<dbReference type="Gene3D" id="2.60.120.1190">
    <property type="match status" value="1"/>
</dbReference>
<dbReference type="InterPro" id="IPR050122">
    <property type="entry name" value="RTK"/>
</dbReference>
<evidence type="ECO:0000256" key="2">
    <source>
        <dbReference type="ARBA" id="ARBA00022475"/>
    </source>
</evidence>
<comment type="caution">
    <text evidence="15">The sequence shown here is derived from an EMBL/GenBank/DDBJ whole genome shotgun (WGS) entry which is preliminary data.</text>
</comment>
<keyword evidence="7 12" id="KW-1133">Transmembrane helix</keyword>
<organism evidence="15 16">
    <name type="scientific">Polyodon spathula</name>
    <name type="common">North American paddlefish</name>
    <name type="synonym">Squalus spathula</name>
    <dbReference type="NCBI Taxonomy" id="7913"/>
    <lineage>
        <taxon>Eukaryota</taxon>
        <taxon>Metazoa</taxon>
        <taxon>Chordata</taxon>
        <taxon>Craniata</taxon>
        <taxon>Vertebrata</taxon>
        <taxon>Euteleostomi</taxon>
        <taxon>Actinopterygii</taxon>
        <taxon>Chondrostei</taxon>
        <taxon>Acipenseriformes</taxon>
        <taxon>Polyodontidae</taxon>
        <taxon>Polyodon</taxon>
    </lineage>
</organism>
<feature type="transmembrane region" description="Helical" evidence="12">
    <location>
        <begin position="402"/>
        <end position="423"/>
    </location>
</feature>
<dbReference type="InterPro" id="IPR000421">
    <property type="entry name" value="FA58C"/>
</dbReference>
<keyword evidence="9" id="KW-1015">Disulfide bond</keyword>
<dbReference type="PROSITE" id="PS01285">
    <property type="entry name" value="FA58C_1"/>
    <property type="match status" value="1"/>
</dbReference>
<dbReference type="PANTHER" id="PTHR24416:SF333">
    <property type="entry name" value="EPITHELIAL DISCOIDIN DOMAIN-CONTAINING RECEPTOR 1"/>
    <property type="match status" value="1"/>
</dbReference>
<dbReference type="SMART" id="SM00231">
    <property type="entry name" value="FA58C"/>
    <property type="match status" value="1"/>
</dbReference>
<dbReference type="SUPFAM" id="SSF56112">
    <property type="entry name" value="Protein kinase-like (PK-like)"/>
    <property type="match status" value="1"/>
</dbReference>
<dbReference type="PRINTS" id="PR00109">
    <property type="entry name" value="TYRKINASE"/>
</dbReference>
<dbReference type="InterPro" id="IPR048525">
    <property type="entry name" value="DDR1-2_DS-like"/>
</dbReference>
<evidence type="ECO:0000256" key="6">
    <source>
        <dbReference type="ARBA" id="ARBA00022840"/>
    </source>
</evidence>
<evidence type="ECO:0000256" key="9">
    <source>
        <dbReference type="ARBA" id="ARBA00023157"/>
    </source>
</evidence>
<keyword evidence="6" id="KW-0067">ATP-binding</keyword>
<dbReference type="Gene3D" id="1.10.510.10">
    <property type="entry name" value="Transferase(Phosphotransferase) domain 1"/>
    <property type="match status" value="1"/>
</dbReference>
<evidence type="ECO:0000256" key="1">
    <source>
        <dbReference type="ARBA" id="ARBA00004251"/>
    </source>
</evidence>
<feature type="non-terminal residue" evidence="15">
    <location>
        <position position="928"/>
    </location>
</feature>
<evidence type="ECO:0000313" key="16">
    <source>
        <dbReference type="Proteomes" id="UP001166093"/>
    </source>
</evidence>
<dbReference type="PROSITE" id="PS01286">
    <property type="entry name" value="FA58C_2"/>
    <property type="match status" value="1"/>
</dbReference>
<evidence type="ECO:0000256" key="11">
    <source>
        <dbReference type="ARBA" id="ARBA00023180"/>
    </source>
</evidence>
<dbReference type="PROSITE" id="PS50022">
    <property type="entry name" value="FA58C_3"/>
    <property type="match status" value="1"/>
</dbReference>
<evidence type="ECO:0000313" key="15">
    <source>
        <dbReference type="EMBL" id="MBN3285498.1"/>
    </source>
</evidence>
<comment type="subcellular location">
    <subcellularLocation>
        <location evidence="1">Cell membrane</location>
        <topology evidence="1">Single-pass type I membrane protein</topology>
    </subcellularLocation>
</comment>
<proteinExistence type="predicted"/>
<dbReference type="InterPro" id="IPR011009">
    <property type="entry name" value="Kinase-like_dom_sf"/>
</dbReference>
<dbReference type="InterPro" id="IPR008979">
    <property type="entry name" value="Galactose-bd-like_sf"/>
</dbReference>
<dbReference type="InterPro" id="IPR020635">
    <property type="entry name" value="Tyr_kinase_cat_dom"/>
</dbReference>
<reference evidence="15" key="1">
    <citation type="journal article" date="2021" name="Cell">
        <title>Tracing the genetic footprints of vertebrate landing in non-teleost ray-finned fishes.</title>
        <authorList>
            <person name="Bi X."/>
            <person name="Wang K."/>
            <person name="Yang L."/>
            <person name="Pan H."/>
            <person name="Jiang H."/>
            <person name="Wei Q."/>
            <person name="Fang M."/>
            <person name="Yu H."/>
            <person name="Zhu C."/>
            <person name="Cai Y."/>
            <person name="He Y."/>
            <person name="Gan X."/>
            <person name="Zeng H."/>
            <person name="Yu D."/>
            <person name="Zhu Y."/>
            <person name="Jiang H."/>
            <person name="Qiu Q."/>
            <person name="Yang H."/>
            <person name="Zhang Y.E."/>
            <person name="Wang W."/>
            <person name="Zhu M."/>
            <person name="He S."/>
            <person name="Zhang G."/>
        </authorList>
    </citation>
    <scope>NUCLEOTIDE SEQUENCE</scope>
    <source>
        <strain evidence="15">Pddl_001</strain>
    </source>
</reference>
<dbReference type="Pfam" id="PF07714">
    <property type="entry name" value="PK_Tyr_Ser-Thr"/>
    <property type="match status" value="1"/>
</dbReference>
<feature type="domain" description="Protein kinase" evidence="13">
    <location>
        <begin position="626"/>
        <end position="920"/>
    </location>
</feature>
<keyword evidence="4" id="KW-0732">Signal</keyword>
<dbReference type="InterPro" id="IPR008266">
    <property type="entry name" value="Tyr_kinase_AS"/>
</dbReference>
<keyword evidence="16" id="KW-1185">Reference proteome</keyword>
<dbReference type="EMBL" id="JAAWVQ010148536">
    <property type="protein sequence ID" value="MBN3285498.1"/>
    <property type="molecule type" value="Genomic_DNA"/>
</dbReference>
<keyword evidence="3 12" id="KW-0812">Transmembrane</keyword>
<dbReference type="CDD" id="cd00057">
    <property type="entry name" value="FA58C"/>
    <property type="match status" value="1"/>
</dbReference>
<feature type="non-terminal residue" evidence="15">
    <location>
        <position position="1"/>
    </location>
</feature>
<protein>
    <submittedName>
        <fullName evidence="15">DDR1 protein</fullName>
    </submittedName>
</protein>
<dbReference type="Pfam" id="PF00754">
    <property type="entry name" value="F5_F8_type_C"/>
    <property type="match status" value="1"/>
</dbReference>
<evidence type="ECO:0000256" key="12">
    <source>
        <dbReference type="SAM" id="Phobius"/>
    </source>
</evidence>
<gene>
    <name evidence="15" type="primary">Ddr1</name>
    <name evidence="15" type="ORF">GTO93_0015125</name>
</gene>
<dbReference type="Gene3D" id="3.30.200.20">
    <property type="entry name" value="Phosphorylase Kinase, domain 1"/>
    <property type="match status" value="1"/>
</dbReference>
<dbReference type="Proteomes" id="UP001166093">
    <property type="component" value="Unassembled WGS sequence"/>
</dbReference>
<dbReference type="Pfam" id="PF21114">
    <property type="entry name" value="DDR1-2_DS-like"/>
    <property type="match status" value="1"/>
</dbReference>
<keyword evidence="5" id="KW-0547">Nucleotide-binding</keyword>
<dbReference type="SMART" id="SM00219">
    <property type="entry name" value="TyrKc"/>
    <property type="match status" value="1"/>
</dbReference>
<dbReference type="InterPro" id="IPR000719">
    <property type="entry name" value="Prot_kinase_dom"/>
</dbReference>
<keyword evidence="10" id="KW-0675">Receptor</keyword>
<name>A0ABS2YGE1_POLSP</name>
<sequence>ALCRYALGMEDGTIRDEDIVATSSWSDSTAAKHGRLSLGNGDGAWCPSGPVYPNNAEFLQVDLKKLHFITLVATQGRHANGHGNEFARAYRLVYSRNRRTWITWRDRWNNDVVSGNVNTYDIVLKDLGPPIIARYVRFYPTADRVMSVCLRVELYGCEWTDGLKAYTSPISHVMNLPGGPVYLNDSTYDGNIDAGLQYGGLGQLSDGVLGLDDFTEARELRVWPGYDYVGWNREAAGVGFVEMEFEFQGRRTFQSMQVHCNNRYQQAVKIFRGVSCLFKPDLLRQWNPEPVSLEVEADVRDPSARTVPVPLHGRSGQMVRCKFYFSDSWLLISEISFITGTGSTAICVRVSVSVCASAHTVLCSVCLQYSRLLFSWSEEDWAMLTPKAGLPVAKDDNSHTSILVGCLVAIILLLLVVIVIILWRQYWKKILGKAQRRISDDDLRVHLSVPNDTVVINNTQNPLSAARYASRYERIQSCEGEQGPSFGGEYQEPSTLLRLRPESVLTTDSSALLLNNPAYHLLLSANSPQPPAGNPGGQAKPINTDVYGAGYMEPELLKAPPPYGFPSRAPPPCMAPSSYSVPHYAEADIINLQGVTGNNTYAVPAVTVDALASKDIGAGEFPREHLVFKEKLGEGQFGEASATLTVHLCEIDSPQDLVSLEFPFNIRKGRPLLVAVKILRSDATKNARNDFLKEVKILSRLKDPNIIRLLGVCVRDDPLCMITEYMESGDLNQFLSQRQLQDKASSASSMPTISYMALISMTSQIASGMKYLASLNFVHRDLATRNCLVGEGDTIKIADFGMSRSLYTSDYYRIQGRAVLPIRWMAWECILMGKFTTASDVWAFGVTLWEMLLLCKEQPYNWLTDEQVIENAGEFFRDQGKQIYLPRPEICPQGLFDLMLRCWSRDFKDRPSFVQIQRFLLEEAMNMV</sequence>
<dbReference type="PROSITE" id="PS50011">
    <property type="entry name" value="PROTEIN_KINASE_DOM"/>
    <property type="match status" value="1"/>
</dbReference>
<keyword evidence="11" id="KW-0325">Glycoprotein</keyword>
<dbReference type="PANTHER" id="PTHR24416">
    <property type="entry name" value="TYROSINE-PROTEIN KINASE RECEPTOR"/>
    <property type="match status" value="1"/>
</dbReference>
<accession>A0ABS2YGE1</accession>
<dbReference type="Gene3D" id="2.60.120.260">
    <property type="entry name" value="Galactose-binding domain-like"/>
    <property type="match status" value="1"/>
</dbReference>
<evidence type="ECO:0000256" key="10">
    <source>
        <dbReference type="ARBA" id="ARBA00023170"/>
    </source>
</evidence>
<dbReference type="InterPro" id="IPR001245">
    <property type="entry name" value="Ser-Thr/Tyr_kinase_cat_dom"/>
</dbReference>
<evidence type="ECO:0000256" key="5">
    <source>
        <dbReference type="ARBA" id="ARBA00022741"/>
    </source>
</evidence>
<keyword evidence="8 12" id="KW-0472">Membrane</keyword>
<keyword evidence="2" id="KW-1003">Cell membrane</keyword>
<dbReference type="PROSITE" id="PS00109">
    <property type="entry name" value="PROTEIN_KINASE_TYR"/>
    <property type="match status" value="1"/>
</dbReference>
<evidence type="ECO:0000256" key="4">
    <source>
        <dbReference type="ARBA" id="ARBA00022729"/>
    </source>
</evidence>
<feature type="domain" description="F5/8 type C" evidence="14">
    <location>
        <begin position="3"/>
        <end position="157"/>
    </location>
</feature>
<evidence type="ECO:0000256" key="8">
    <source>
        <dbReference type="ARBA" id="ARBA00023136"/>
    </source>
</evidence>